<evidence type="ECO:0000313" key="3">
    <source>
        <dbReference type="Proteomes" id="UP000326907"/>
    </source>
</evidence>
<proteinExistence type="predicted"/>
<feature type="chain" id="PRO_5039258215" evidence="1">
    <location>
        <begin position="18"/>
        <end position="148"/>
    </location>
</feature>
<keyword evidence="1" id="KW-0732">Signal</keyword>
<dbReference type="AlphaFoldDB" id="A0A5N5EHV3"/>
<feature type="signal peptide" evidence="1">
    <location>
        <begin position="1"/>
        <end position="17"/>
    </location>
</feature>
<comment type="caution">
    <text evidence="2">The sequence shown here is derived from an EMBL/GenBank/DDBJ whole genome shotgun (WGS) entry which is preliminary data.</text>
</comment>
<dbReference type="EMBL" id="VYUA01000022">
    <property type="protein sequence ID" value="KAB2590207.1"/>
    <property type="molecule type" value="Genomic_DNA"/>
</dbReference>
<protein>
    <submittedName>
        <fullName evidence="2">Uncharacterized protein</fullName>
    </submittedName>
</protein>
<gene>
    <name evidence="2" type="ORF">F5983_22985</name>
</gene>
<evidence type="ECO:0000256" key="1">
    <source>
        <dbReference type="SAM" id="SignalP"/>
    </source>
</evidence>
<name>A0A5N5EHV3_9ACTN</name>
<keyword evidence="3" id="KW-1185">Reference proteome</keyword>
<organism evidence="2 3">
    <name type="scientific">Streptomyces arboris</name>
    <dbReference type="NCBI Taxonomy" id="2600619"/>
    <lineage>
        <taxon>Bacteria</taxon>
        <taxon>Bacillati</taxon>
        <taxon>Actinomycetota</taxon>
        <taxon>Actinomycetes</taxon>
        <taxon>Kitasatosporales</taxon>
        <taxon>Streptomycetaceae</taxon>
        <taxon>Streptomyces</taxon>
    </lineage>
</organism>
<dbReference type="Proteomes" id="UP000326907">
    <property type="component" value="Unassembled WGS sequence"/>
</dbReference>
<dbReference type="RefSeq" id="WP_151512006.1">
    <property type="nucleotide sequence ID" value="NZ_JBMVCA010000027.1"/>
</dbReference>
<reference evidence="2 3" key="1">
    <citation type="submission" date="2019-09" db="EMBL/GenBank/DDBJ databases">
        <authorList>
            <person name="Liu P."/>
        </authorList>
    </citation>
    <scope>NUCLEOTIDE SEQUENCE [LARGE SCALE GENOMIC DNA]</scope>
    <source>
        <strain evidence="2 3">TRM68085</strain>
    </source>
</reference>
<sequence length="148" mass="15223">MSELLAAAAVIAPFVSAAATSFAGAVVDSARDRIAGSAVERGRVLLGAVLSRRTGDPPLTEQDDEAATAIARLQPQEREILESAIGQWLADGGDLSARSLAHSISAVHSEYRAGDRTYVASYGDNSPAIGQVGSATFHFNRGPDGGTA</sequence>
<evidence type="ECO:0000313" key="2">
    <source>
        <dbReference type="EMBL" id="KAB2590207.1"/>
    </source>
</evidence>
<accession>A0A5N5EHV3</accession>